<dbReference type="EMBL" id="ML977183">
    <property type="protein sequence ID" value="KAF1982562.1"/>
    <property type="molecule type" value="Genomic_DNA"/>
</dbReference>
<evidence type="ECO:0000259" key="1">
    <source>
        <dbReference type="PROSITE" id="PS50097"/>
    </source>
</evidence>
<proteinExistence type="predicted"/>
<dbReference type="AlphaFoldDB" id="A0A6G1GP07"/>
<evidence type="ECO:0000313" key="2">
    <source>
        <dbReference type="EMBL" id="KAF1982562.1"/>
    </source>
</evidence>
<sequence length="62" mass="7052">MEEDAPTPSEPSPESFEGIIQYFDKIDFSDAVVTYSGNTLRAHKIILNGESEFFKEGFYWAV</sequence>
<keyword evidence="3" id="KW-1185">Reference proteome</keyword>
<dbReference type="InterPro" id="IPR011333">
    <property type="entry name" value="SKP1/BTB/POZ_sf"/>
</dbReference>
<dbReference type="Pfam" id="PF00651">
    <property type="entry name" value="BTB"/>
    <property type="match status" value="1"/>
</dbReference>
<gene>
    <name evidence="2" type="ORF">K402DRAFT_397470</name>
</gene>
<feature type="domain" description="BTB" evidence="1">
    <location>
        <begin position="29"/>
        <end position="58"/>
    </location>
</feature>
<name>A0A6G1GP07_9PEZI</name>
<dbReference type="Gene3D" id="3.30.710.10">
    <property type="entry name" value="Potassium Channel Kv1.1, Chain A"/>
    <property type="match status" value="1"/>
</dbReference>
<dbReference type="InterPro" id="IPR000210">
    <property type="entry name" value="BTB/POZ_dom"/>
</dbReference>
<dbReference type="Proteomes" id="UP000800041">
    <property type="component" value="Unassembled WGS sequence"/>
</dbReference>
<protein>
    <recommendedName>
        <fullName evidence="1">BTB domain-containing protein</fullName>
    </recommendedName>
</protein>
<organism evidence="2 3">
    <name type="scientific">Aulographum hederae CBS 113979</name>
    <dbReference type="NCBI Taxonomy" id="1176131"/>
    <lineage>
        <taxon>Eukaryota</taxon>
        <taxon>Fungi</taxon>
        <taxon>Dikarya</taxon>
        <taxon>Ascomycota</taxon>
        <taxon>Pezizomycotina</taxon>
        <taxon>Dothideomycetes</taxon>
        <taxon>Pleosporomycetidae</taxon>
        <taxon>Aulographales</taxon>
        <taxon>Aulographaceae</taxon>
    </lineage>
</organism>
<dbReference type="PROSITE" id="PS50097">
    <property type="entry name" value="BTB"/>
    <property type="match status" value="1"/>
</dbReference>
<reference evidence="2" key="1">
    <citation type="journal article" date="2020" name="Stud. Mycol.">
        <title>101 Dothideomycetes genomes: a test case for predicting lifestyles and emergence of pathogens.</title>
        <authorList>
            <person name="Haridas S."/>
            <person name="Albert R."/>
            <person name="Binder M."/>
            <person name="Bloem J."/>
            <person name="Labutti K."/>
            <person name="Salamov A."/>
            <person name="Andreopoulos B."/>
            <person name="Baker S."/>
            <person name="Barry K."/>
            <person name="Bills G."/>
            <person name="Bluhm B."/>
            <person name="Cannon C."/>
            <person name="Castanera R."/>
            <person name="Culley D."/>
            <person name="Daum C."/>
            <person name="Ezra D."/>
            <person name="Gonzalez J."/>
            <person name="Henrissat B."/>
            <person name="Kuo A."/>
            <person name="Liang C."/>
            <person name="Lipzen A."/>
            <person name="Lutzoni F."/>
            <person name="Magnuson J."/>
            <person name="Mondo S."/>
            <person name="Nolan M."/>
            <person name="Ohm R."/>
            <person name="Pangilinan J."/>
            <person name="Park H.-J."/>
            <person name="Ramirez L."/>
            <person name="Alfaro M."/>
            <person name="Sun H."/>
            <person name="Tritt A."/>
            <person name="Yoshinaga Y."/>
            <person name="Zwiers L.-H."/>
            <person name="Turgeon B."/>
            <person name="Goodwin S."/>
            <person name="Spatafora J."/>
            <person name="Crous P."/>
            <person name="Grigoriev I."/>
        </authorList>
    </citation>
    <scope>NUCLEOTIDE SEQUENCE</scope>
    <source>
        <strain evidence="2">CBS 113979</strain>
    </source>
</reference>
<accession>A0A6G1GP07</accession>
<evidence type="ECO:0000313" key="3">
    <source>
        <dbReference type="Proteomes" id="UP000800041"/>
    </source>
</evidence>